<dbReference type="PANTHER" id="PTHR43283:SF11">
    <property type="entry name" value="BETA-LACTAMASE-RELATED DOMAIN-CONTAINING PROTEIN"/>
    <property type="match status" value="1"/>
</dbReference>
<sequence length="333" mass="37403">MYPRTQALLNSLLQQQIVPGLSYALINGQTVMTKVQGDKQWFPEPERLQPGLLYDLASLTKVVGTATVVFELIAAGKCQLDDSVQQYLPAFKDHRVTLRHLLTHTSGIAGYIPHRNQLSAIDLQAALLALPVTATFERQMVYTDVGFLYLGWIVEAICQQPIQTVITERVLQPLRLFNTTFKPVASRCVPTTYQAGYLRQGQVHDPKAQILGMHCGSAGLFADLNDLVTFSQWYLGQRPDLPDLLSAEFRQSLLQDWTGHQLGRSLAWALRSAVDGHQLLFHTGFTGTFLLLDLQRQQGLIVLSNRVHPQQKNDRFLIAREAIVQSFIQELTD</sequence>
<evidence type="ECO:0000259" key="2">
    <source>
        <dbReference type="Pfam" id="PF00144"/>
    </source>
</evidence>
<evidence type="ECO:0000313" key="4">
    <source>
        <dbReference type="Proteomes" id="UP001597191"/>
    </source>
</evidence>
<name>A0ABW4BM41_9LACO</name>
<dbReference type="PANTHER" id="PTHR43283">
    <property type="entry name" value="BETA-LACTAMASE-RELATED"/>
    <property type="match status" value="1"/>
</dbReference>
<dbReference type="InterPro" id="IPR012338">
    <property type="entry name" value="Beta-lactam/transpept-like"/>
</dbReference>
<dbReference type="SUPFAM" id="SSF56601">
    <property type="entry name" value="beta-lactamase/transpeptidase-like"/>
    <property type="match status" value="1"/>
</dbReference>
<dbReference type="RefSeq" id="WP_164509153.1">
    <property type="nucleotide sequence ID" value="NZ_JBHTOH010000038.1"/>
</dbReference>
<dbReference type="EMBL" id="JBHTOH010000038">
    <property type="protein sequence ID" value="MFD1411312.1"/>
    <property type="molecule type" value="Genomic_DNA"/>
</dbReference>
<dbReference type="Gene3D" id="3.40.710.10">
    <property type="entry name" value="DD-peptidase/beta-lactamase superfamily"/>
    <property type="match status" value="1"/>
</dbReference>
<dbReference type="Proteomes" id="UP001597191">
    <property type="component" value="Unassembled WGS sequence"/>
</dbReference>
<proteinExistence type="predicted"/>
<evidence type="ECO:0000256" key="1">
    <source>
        <dbReference type="ARBA" id="ARBA00022801"/>
    </source>
</evidence>
<dbReference type="EC" id="3.-.-.-" evidence="3"/>
<dbReference type="GO" id="GO:0016787">
    <property type="term" value="F:hydrolase activity"/>
    <property type="evidence" value="ECO:0007669"/>
    <property type="project" value="UniProtKB-KW"/>
</dbReference>
<organism evidence="3 4">
    <name type="scientific">Lapidilactobacillus gannanensis</name>
    <dbReference type="NCBI Taxonomy" id="2486002"/>
    <lineage>
        <taxon>Bacteria</taxon>
        <taxon>Bacillati</taxon>
        <taxon>Bacillota</taxon>
        <taxon>Bacilli</taxon>
        <taxon>Lactobacillales</taxon>
        <taxon>Lactobacillaceae</taxon>
        <taxon>Lapidilactobacillus</taxon>
    </lineage>
</organism>
<comment type="caution">
    <text evidence="3">The sequence shown here is derived from an EMBL/GenBank/DDBJ whole genome shotgun (WGS) entry which is preliminary data.</text>
</comment>
<feature type="domain" description="Beta-lactamase-related" evidence="2">
    <location>
        <begin position="8"/>
        <end position="315"/>
    </location>
</feature>
<evidence type="ECO:0000313" key="3">
    <source>
        <dbReference type="EMBL" id="MFD1411312.1"/>
    </source>
</evidence>
<accession>A0ABW4BM41</accession>
<dbReference type="InterPro" id="IPR001466">
    <property type="entry name" value="Beta-lactam-related"/>
</dbReference>
<reference evidence="4" key="1">
    <citation type="journal article" date="2019" name="Int. J. Syst. Evol. Microbiol.">
        <title>The Global Catalogue of Microorganisms (GCM) 10K type strain sequencing project: providing services to taxonomists for standard genome sequencing and annotation.</title>
        <authorList>
            <consortium name="The Broad Institute Genomics Platform"/>
            <consortium name="The Broad Institute Genome Sequencing Center for Infectious Disease"/>
            <person name="Wu L."/>
            <person name="Ma J."/>
        </authorList>
    </citation>
    <scope>NUCLEOTIDE SEQUENCE [LARGE SCALE GENOMIC DNA]</scope>
    <source>
        <strain evidence="4">CCM 8937</strain>
    </source>
</reference>
<keyword evidence="1 3" id="KW-0378">Hydrolase</keyword>
<protein>
    <submittedName>
        <fullName evidence="3">Serine hydrolase domain-containing protein</fullName>
        <ecNumber evidence="3">3.-.-.-</ecNumber>
    </submittedName>
</protein>
<dbReference type="Pfam" id="PF00144">
    <property type="entry name" value="Beta-lactamase"/>
    <property type="match status" value="1"/>
</dbReference>
<keyword evidence="4" id="KW-1185">Reference proteome</keyword>
<gene>
    <name evidence="3" type="ORF">ACFQ4R_06830</name>
</gene>
<dbReference type="InterPro" id="IPR050789">
    <property type="entry name" value="Diverse_Enzym_Activities"/>
</dbReference>